<evidence type="ECO:0000256" key="1">
    <source>
        <dbReference type="SAM" id="Phobius"/>
    </source>
</evidence>
<dbReference type="AlphaFoldDB" id="A0A2P5CK15"/>
<gene>
    <name evidence="2" type="ORF">PanWU01x14_147310</name>
</gene>
<keyword evidence="1" id="KW-0812">Transmembrane</keyword>
<dbReference type="EMBL" id="JXTB01000122">
    <property type="protein sequence ID" value="PON61354.1"/>
    <property type="molecule type" value="Genomic_DNA"/>
</dbReference>
<organism evidence="2 3">
    <name type="scientific">Parasponia andersonii</name>
    <name type="common">Sponia andersonii</name>
    <dbReference type="NCBI Taxonomy" id="3476"/>
    <lineage>
        <taxon>Eukaryota</taxon>
        <taxon>Viridiplantae</taxon>
        <taxon>Streptophyta</taxon>
        <taxon>Embryophyta</taxon>
        <taxon>Tracheophyta</taxon>
        <taxon>Spermatophyta</taxon>
        <taxon>Magnoliopsida</taxon>
        <taxon>eudicotyledons</taxon>
        <taxon>Gunneridae</taxon>
        <taxon>Pentapetalae</taxon>
        <taxon>rosids</taxon>
        <taxon>fabids</taxon>
        <taxon>Rosales</taxon>
        <taxon>Cannabaceae</taxon>
        <taxon>Parasponia</taxon>
    </lineage>
</organism>
<sequence>MANAGGEHQVIDIEALSSSIERELSDNLAMPPQCSIFKIPTILSRHSKDAFTPNAFSFGPFHHDNVQLKPTNRIKQKYLLDLISRLSKPNPLDRNPTDVIRYDSKLIRNFITAISDVQNEARDYYAGPIGMKADKFLEMLVLDGCFIIELFRKKSYPGLVENGDPIFTMSCLFQFLYHDLILLENQIPWLVLDTLFDLTKITFIDTKPLVQLAIDFFDGIFSTKKTPIQPLLSTNHGSKHILDLLRNLLVLNSDMNTKRTSFNVLERMHSATRLEDSRIRFRTSEFSQSILDIRFLSKTGVMEIPTLLIQETTETVFRNLISLEQCCPGYEPIVTSYAVLLDNLIDTNEDLQVLCKSKTIISWLNIDDATKIFNKLYIDTYVKKNYYDQLTTEVNRYSKRRCPRYIRVLKRDYFKHPWSIIAFIAASIAFVLTILGTLFDIINQE</sequence>
<reference evidence="3" key="1">
    <citation type="submission" date="2016-06" db="EMBL/GenBank/DDBJ databases">
        <title>Parallel loss of symbiosis genes in relatives of nitrogen-fixing non-legume Parasponia.</title>
        <authorList>
            <person name="Van Velzen R."/>
            <person name="Holmer R."/>
            <person name="Bu F."/>
            <person name="Rutten L."/>
            <person name="Van Zeijl A."/>
            <person name="Liu W."/>
            <person name="Santuari L."/>
            <person name="Cao Q."/>
            <person name="Sharma T."/>
            <person name="Shen D."/>
            <person name="Roswanjaya Y."/>
            <person name="Wardhani T."/>
            <person name="Kalhor M.S."/>
            <person name="Jansen J."/>
            <person name="Van den Hoogen J."/>
            <person name="Gungor B."/>
            <person name="Hartog M."/>
            <person name="Hontelez J."/>
            <person name="Verver J."/>
            <person name="Yang W.-C."/>
            <person name="Schijlen E."/>
            <person name="Repin R."/>
            <person name="Schilthuizen M."/>
            <person name="Schranz E."/>
            <person name="Heidstra R."/>
            <person name="Miyata K."/>
            <person name="Fedorova E."/>
            <person name="Kohlen W."/>
            <person name="Bisseling T."/>
            <person name="Smit S."/>
            <person name="Geurts R."/>
        </authorList>
    </citation>
    <scope>NUCLEOTIDE SEQUENCE [LARGE SCALE GENOMIC DNA]</scope>
    <source>
        <strain evidence="3">cv. WU1-14</strain>
    </source>
</reference>
<accession>A0A2P5CK15</accession>
<proteinExistence type="predicted"/>
<dbReference type="InterPro" id="IPR004158">
    <property type="entry name" value="DUF247_pln"/>
</dbReference>
<comment type="caution">
    <text evidence="2">The sequence shown here is derived from an EMBL/GenBank/DDBJ whole genome shotgun (WGS) entry which is preliminary data.</text>
</comment>
<dbReference type="STRING" id="3476.A0A2P5CK15"/>
<keyword evidence="1" id="KW-1133">Transmembrane helix</keyword>
<name>A0A2P5CK15_PARAD</name>
<dbReference type="PANTHER" id="PTHR31170">
    <property type="entry name" value="BNAC04G53230D PROTEIN"/>
    <property type="match status" value="1"/>
</dbReference>
<evidence type="ECO:0000313" key="3">
    <source>
        <dbReference type="Proteomes" id="UP000237105"/>
    </source>
</evidence>
<evidence type="ECO:0000313" key="2">
    <source>
        <dbReference type="EMBL" id="PON61354.1"/>
    </source>
</evidence>
<dbReference type="PANTHER" id="PTHR31170:SF17">
    <property type="match status" value="1"/>
</dbReference>
<dbReference type="Proteomes" id="UP000237105">
    <property type="component" value="Unassembled WGS sequence"/>
</dbReference>
<feature type="transmembrane region" description="Helical" evidence="1">
    <location>
        <begin position="418"/>
        <end position="442"/>
    </location>
</feature>
<keyword evidence="1" id="KW-0472">Membrane</keyword>
<dbReference type="OrthoDB" id="591587at2759"/>
<dbReference type="Pfam" id="PF03140">
    <property type="entry name" value="DUF247"/>
    <property type="match status" value="1"/>
</dbReference>
<protein>
    <submittedName>
        <fullName evidence="2">Uncharacterized protein</fullName>
    </submittedName>
</protein>
<keyword evidence="3" id="KW-1185">Reference proteome</keyword>